<dbReference type="Pfam" id="PF00990">
    <property type="entry name" value="GGDEF"/>
    <property type="match status" value="1"/>
</dbReference>
<accession>A0ABU3QXF4</accession>
<protein>
    <recommendedName>
        <fullName evidence="1">diguanylate cyclase</fullName>
        <ecNumber evidence="1">2.7.7.65</ecNumber>
    </recommendedName>
</protein>
<evidence type="ECO:0000313" key="6">
    <source>
        <dbReference type="Proteomes" id="UP001257914"/>
    </source>
</evidence>
<dbReference type="CDD" id="cd01949">
    <property type="entry name" value="GGDEF"/>
    <property type="match status" value="1"/>
</dbReference>
<dbReference type="Gene3D" id="2.60.40.10">
    <property type="entry name" value="Immunoglobulins"/>
    <property type="match status" value="1"/>
</dbReference>
<dbReference type="Gene3D" id="2.130.10.10">
    <property type="entry name" value="YVTN repeat-like/Quinoprotein amine dehydrogenase"/>
    <property type="match status" value="1"/>
</dbReference>
<name>A0ABU3QXF4_9GAMM</name>
<dbReference type="InterPro" id="IPR011123">
    <property type="entry name" value="Y_Y_Y"/>
</dbReference>
<comment type="caution">
    <text evidence="5">The sequence shown here is derived from an EMBL/GenBank/DDBJ whole genome shotgun (WGS) entry which is preliminary data.</text>
</comment>
<dbReference type="EMBL" id="JAWCUA010000003">
    <property type="protein sequence ID" value="MDU0112119.1"/>
    <property type="molecule type" value="Genomic_DNA"/>
</dbReference>
<evidence type="ECO:0000256" key="1">
    <source>
        <dbReference type="ARBA" id="ARBA00012528"/>
    </source>
</evidence>
<gene>
    <name evidence="5" type="ORF">RT723_03705</name>
</gene>
<dbReference type="SMART" id="SM00267">
    <property type="entry name" value="GGDEF"/>
    <property type="match status" value="1"/>
</dbReference>
<dbReference type="GO" id="GO:0052621">
    <property type="term" value="F:diguanylate cyclase activity"/>
    <property type="evidence" value="ECO:0007669"/>
    <property type="project" value="UniProtKB-EC"/>
</dbReference>
<organism evidence="5 6">
    <name type="scientific">Psychrosphaera aquimarina</name>
    <dbReference type="NCBI Taxonomy" id="2044854"/>
    <lineage>
        <taxon>Bacteria</taxon>
        <taxon>Pseudomonadati</taxon>
        <taxon>Pseudomonadota</taxon>
        <taxon>Gammaproteobacteria</taxon>
        <taxon>Alteromonadales</taxon>
        <taxon>Pseudoalteromonadaceae</taxon>
        <taxon>Psychrosphaera</taxon>
    </lineage>
</organism>
<dbReference type="InterPro" id="IPR011110">
    <property type="entry name" value="Reg_prop"/>
</dbReference>
<dbReference type="InterPro" id="IPR015943">
    <property type="entry name" value="WD40/YVTN_repeat-like_dom_sf"/>
</dbReference>
<dbReference type="InterPro" id="IPR043128">
    <property type="entry name" value="Rev_trsase/Diguanyl_cyclase"/>
</dbReference>
<feature type="domain" description="GGDEF" evidence="4">
    <location>
        <begin position="538"/>
        <end position="677"/>
    </location>
</feature>
<dbReference type="Pfam" id="PF07494">
    <property type="entry name" value="Reg_prop"/>
    <property type="match status" value="5"/>
</dbReference>
<dbReference type="Pfam" id="PF07495">
    <property type="entry name" value="Y_Y_Y"/>
    <property type="match status" value="1"/>
</dbReference>
<dbReference type="SUPFAM" id="SSF55073">
    <property type="entry name" value="Nucleotide cyclase"/>
    <property type="match status" value="1"/>
</dbReference>
<sequence length="717" mass="82105">MGGGLNRFNPETNQFNHYRHDPNQPNSLSDDKVYVITEDKNNNLWIGTDKNGLNLFNPNTERFKHYRHDPSDQNSLSDNPVSAITEDKQGNIWIGTWKGLNQYNPKTEKFTHYRHDKTNPNSLSNDSVRVITEDRHGDLWIGTWGGLNQLNPNTKKFTHFKHLADDPDSLSDNTVYGITEDSQGNLWVGTASGLNLLNRKTGKFTHFFEKDGLINNVVYRIEEANDGTIWLSTNQGLSNFNLKTNRFINYNMGDGLQSNEFNADASGSNAKGELFFGGINGFNRFIPNDIKANTQQPTVVFTDMLLSNQSVPIFNDLDEIRYDQTQIIKSALNNNYALTKAIHSSSDIILTHLQNLVTFEFSALHYSNPTKNQFAYKMDGFDEQWIKTDHKNRRATYTNLPTGDYVLRVKASNPYGIWNDEGASLNITVLPPPWFSWWAYSLYFIIFVIIIWLIIRAQRKKIEFVQKLNETLEMKVTERTLGLQKANEELAKISVTDELTGLKNRRFITNNLKNDIDLILRRQRTVKQNNMPQEQNESDLVFFLLDIDDFKQVNDKYGHSAGDAVLMQIKPILSAVFRETDYFVRWGGEEFLVIARFSDRSNASYLAEKLRRAVEVFDFEIDEHCTINKTCSIGFASFPFIISHPEALSWERVVDIADHCLYAAKKSNKNTWVGLDNISCTDINILALMPKNTETLIAANILEVSSSLSNKSDIKWD</sequence>
<dbReference type="InterPro" id="IPR000160">
    <property type="entry name" value="GGDEF_dom"/>
</dbReference>
<reference evidence="5 6" key="1">
    <citation type="submission" date="2023-10" db="EMBL/GenBank/DDBJ databases">
        <title>Psychrosphaera aquimaarina strain SW33 isolated from seawater.</title>
        <authorList>
            <person name="Bayburt H."/>
            <person name="Kim J.M."/>
            <person name="Choi B.J."/>
            <person name="Jeon C.O."/>
        </authorList>
    </citation>
    <scope>NUCLEOTIDE SEQUENCE [LARGE SCALE GENOMIC DNA]</scope>
    <source>
        <strain evidence="5 6">KCTC 52743</strain>
    </source>
</reference>
<dbReference type="PANTHER" id="PTHR45138">
    <property type="entry name" value="REGULATORY COMPONENTS OF SENSORY TRANSDUCTION SYSTEM"/>
    <property type="match status" value="1"/>
</dbReference>
<keyword evidence="3" id="KW-0812">Transmembrane</keyword>
<dbReference type="InterPro" id="IPR013783">
    <property type="entry name" value="Ig-like_fold"/>
</dbReference>
<dbReference type="Proteomes" id="UP001257914">
    <property type="component" value="Unassembled WGS sequence"/>
</dbReference>
<evidence type="ECO:0000256" key="3">
    <source>
        <dbReference type="SAM" id="Phobius"/>
    </source>
</evidence>
<keyword evidence="3" id="KW-0472">Membrane</keyword>
<evidence type="ECO:0000259" key="4">
    <source>
        <dbReference type="PROSITE" id="PS50887"/>
    </source>
</evidence>
<feature type="transmembrane region" description="Helical" evidence="3">
    <location>
        <begin position="434"/>
        <end position="455"/>
    </location>
</feature>
<keyword evidence="3" id="KW-1133">Transmembrane helix</keyword>
<feature type="region of interest" description="Disordered" evidence="2">
    <location>
        <begin position="1"/>
        <end position="29"/>
    </location>
</feature>
<dbReference type="PANTHER" id="PTHR45138:SF6">
    <property type="entry name" value="DIGUANYLATE CYCLASE DGCN"/>
    <property type="match status" value="1"/>
</dbReference>
<keyword evidence="5" id="KW-0808">Transferase</keyword>
<dbReference type="InterPro" id="IPR050469">
    <property type="entry name" value="Diguanylate_Cyclase"/>
</dbReference>
<dbReference type="SUPFAM" id="SSF63829">
    <property type="entry name" value="Calcium-dependent phosphotriesterase"/>
    <property type="match status" value="1"/>
</dbReference>
<keyword evidence="5" id="KW-0548">Nucleotidyltransferase</keyword>
<dbReference type="RefSeq" id="WP_315945926.1">
    <property type="nucleotide sequence ID" value="NZ_JAWCUA010000003.1"/>
</dbReference>
<evidence type="ECO:0000256" key="2">
    <source>
        <dbReference type="SAM" id="MobiDB-lite"/>
    </source>
</evidence>
<dbReference type="NCBIfam" id="TIGR00254">
    <property type="entry name" value="GGDEF"/>
    <property type="match status" value="1"/>
</dbReference>
<dbReference type="InterPro" id="IPR029787">
    <property type="entry name" value="Nucleotide_cyclase"/>
</dbReference>
<dbReference type="EC" id="2.7.7.65" evidence="1"/>
<evidence type="ECO:0000313" key="5">
    <source>
        <dbReference type="EMBL" id="MDU0112119.1"/>
    </source>
</evidence>
<proteinExistence type="predicted"/>
<dbReference type="PROSITE" id="PS50887">
    <property type="entry name" value="GGDEF"/>
    <property type="match status" value="1"/>
</dbReference>
<dbReference type="Gene3D" id="3.30.70.270">
    <property type="match status" value="1"/>
</dbReference>
<keyword evidence="6" id="KW-1185">Reference proteome</keyword>